<dbReference type="SUPFAM" id="SSF53474">
    <property type="entry name" value="alpha/beta-Hydrolases"/>
    <property type="match status" value="1"/>
</dbReference>
<evidence type="ECO:0000256" key="1">
    <source>
        <dbReference type="ARBA" id="ARBA00022679"/>
    </source>
</evidence>
<feature type="active site" evidence="2">
    <location>
        <position position="309"/>
    </location>
</feature>
<feature type="binding site" evidence="2">
    <location>
        <position position="343"/>
    </location>
    <ligand>
        <name>substrate</name>
    </ligand>
</feature>
<reference evidence="4 5" key="1">
    <citation type="submission" date="2019-05" db="EMBL/GenBank/DDBJ databases">
        <title>A comparative analysis of the Nautiliaceae.</title>
        <authorList>
            <person name="Grosche A."/>
            <person name="Smedile F."/>
            <person name="Vetriani C."/>
        </authorList>
    </citation>
    <scope>NUCLEOTIDE SEQUENCE [LARGE SCALE GENOMIC DNA]</scope>
    <source>
        <strain evidence="4 5">TB-2</strain>
    </source>
</reference>
<dbReference type="Gene3D" id="3.40.50.1820">
    <property type="entry name" value="alpha/beta hydrolase"/>
    <property type="match status" value="1"/>
</dbReference>
<evidence type="ECO:0000313" key="5">
    <source>
        <dbReference type="Proteomes" id="UP000306825"/>
    </source>
</evidence>
<comment type="similarity">
    <text evidence="2">Belongs to the AB hydrolase superfamily. MetX family.</text>
</comment>
<keyword evidence="2" id="KW-0028">Amino-acid biosynthesis</keyword>
<dbReference type="PANTHER" id="PTHR32268:SF11">
    <property type="entry name" value="HOMOSERINE O-ACETYLTRANSFERASE"/>
    <property type="match status" value="1"/>
</dbReference>
<dbReference type="RefSeq" id="WP_138323539.1">
    <property type="nucleotide sequence ID" value="NZ_CP040463.1"/>
</dbReference>
<feature type="active site" evidence="2">
    <location>
        <position position="342"/>
    </location>
</feature>
<keyword evidence="2" id="KW-0963">Cytoplasm</keyword>
<dbReference type="InterPro" id="IPR000073">
    <property type="entry name" value="AB_hydrolase_1"/>
</dbReference>
<protein>
    <recommendedName>
        <fullName evidence="2">Homoserine O-acetyltransferase</fullName>
        <shortName evidence="2">HAT</shortName>
        <ecNumber evidence="2">2.3.1.31</ecNumber>
    </recommendedName>
    <alternativeName>
        <fullName evidence="2">Homoserine transacetylase</fullName>
        <shortName evidence="2">HTA</shortName>
    </alternativeName>
</protein>
<dbReference type="PANTHER" id="PTHR32268">
    <property type="entry name" value="HOMOSERINE O-ACETYLTRANSFERASE"/>
    <property type="match status" value="1"/>
</dbReference>
<feature type="binding site" evidence="2">
    <location>
        <position position="215"/>
    </location>
    <ligand>
        <name>substrate</name>
    </ligand>
</feature>
<gene>
    <name evidence="2" type="primary">metXA</name>
    <name evidence="4" type="ORF">FE773_06470</name>
</gene>
<comment type="subcellular location">
    <subcellularLocation>
        <location evidence="2">Cytoplasm</location>
    </subcellularLocation>
</comment>
<sequence>MNIETKIAKFTKPLYLESGRILEPWQIIYETYGELNEDKSNAILITHALSGSHHAAGWYEGDRKPGWWDGLIGDSKAIDTTKYFVICTNVIGSCFGSTGPMSPIYPGSNERYRLKFPVITIKDMVKAQKILLDSLGIKKLKAVVGGSMGGMQALRFGVDFPGFIERIIPIATTYQTRPYVIAINKSMIEAIRADCEFKNGNYEIGTELKGLAVARMIGYLNYISPKTFDKKFGREYVKTDGMFELFGRFQVESYLEYNGAMFPKWFDALSYIYLLKAISLFDIGRGFNSLDEAFSNIKDKLFLISFSGDTLFFPEEMREIKKYMDKVGGRCQYYEIDSDYGHDSFLVEIDKFSDLISDILKGEMDARF</sequence>
<comment type="pathway">
    <text evidence="2">Amino-acid biosynthesis; L-methionine biosynthesis via de novo pathway; O-acetyl-L-homoserine from L-homoserine: step 1/1.</text>
</comment>
<comment type="caution">
    <text evidence="2">Lacks conserved residue(s) required for the propagation of feature annotation.</text>
</comment>
<dbReference type="Proteomes" id="UP000306825">
    <property type="component" value="Chromosome"/>
</dbReference>
<dbReference type="InterPro" id="IPR029058">
    <property type="entry name" value="AB_hydrolase_fold"/>
</dbReference>
<keyword evidence="2 4" id="KW-0012">Acyltransferase</keyword>
<feature type="active site" description="Nucleophile" evidence="2">
    <location>
        <position position="147"/>
    </location>
</feature>
<evidence type="ECO:0000313" key="4">
    <source>
        <dbReference type="EMBL" id="QCT94838.1"/>
    </source>
</evidence>
<keyword evidence="2" id="KW-0486">Methionine biosynthesis</keyword>
<dbReference type="NCBIfam" id="NF001209">
    <property type="entry name" value="PRK00175.1"/>
    <property type="match status" value="1"/>
</dbReference>
<dbReference type="GO" id="GO:0004414">
    <property type="term" value="F:homoserine O-acetyltransferase activity"/>
    <property type="evidence" value="ECO:0007669"/>
    <property type="project" value="UniProtKB-EC"/>
</dbReference>
<comment type="subunit">
    <text evidence="2">Homodimer.</text>
</comment>
<comment type="catalytic activity">
    <reaction evidence="2">
        <text>L-homoserine + acetyl-CoA = O-acetyl-L-homoserine + CoA</text>
        <dbReference type="Rhea" id="RHEA:13701"/>
        <dbReference type="ChEBI" id="CHEBI:57287"/>
        <dbReference type="ChEBI" id="CHEBI:57288"/>
        <dbReference type="ChEBI" id="CHEBI:57476"/>
        <dbReference type="ChEBI" id="CHEBI:57716"/>
        <dbReference type="EC" id="2.3.1.31"/>
    </reaction>
</comment>
<dbReference type="Pfam" id="PF00561">
    <property type="entry name" value="Abhydrolase_1"/>
    <property type="match status" value="1"/>
</dbReference>
<dbReference type="InterPro" id="IPR008220">
    <property type="entry name" value="HAT_MetX-like"/>
</dbReference>
<keyword evidence="5" id="KW-1185">Reference proteome</keyword>
<comment type="function">
    <text evidence="2">Transfers an acetyl group from acetyl-CoA to L-homoserine, forming acetyl-L-homoserine.</text>
</comment>
<dbReference type="NCBIfam" id="TIGR01392">
    <property type="entry name" value="homoserO_Ac_trn"/>
    <property type="match status" value="1"/>
</dbReference>
<dbReference type="EC" id="2.3.1.31" evidence="2"/>
<dbReference type="EMBL" id="CP040463">
    <property type="protein sequence ID" value="QCT94838.1"/>
    <property type="molecule type" value="Genomic_DNA"/>
</dbReference>
<dbReference type="PIRSF" id="PIRSF000443">
    <property type="entry name" value="Homoser_Ac_trans"/>
    <property type="match status" value="1"/>
</dbReference>
<keyword evidence="1 2" id="KW-0808">Transferase</keyword>
<evidence type="ECO:0000259" key="3">
    <source>
        <dbReference type="Pfam" id="PF00561"/>
    </source>
</evidence>
<dbReference type="Gene3D" id="1.10.1740.110">
    <property type="match status" value="1"/>
</dbReference>
<feature type="domain" description="AB hydrolase-1" evidence="3">
    <location>
        <begin position="42"/>
        <end position="348"/>
    </location>
</feature>
<evidence type="ECO:0000256" key="2">
    <source>
        <dbReference type="HAMAP-Rule" id="MF_00296"/>
    </source>
</evidence>
<organism evidence="4 5">
    <name type="scientific">Caminibacter mediatlanticus TB-2</name>
    <dbReference type="NCBI Taxonomy" id="391592"/>
    <lineage>
        <taxon>Bacteria</taxon>
        <taxon>Pseudomonadati</taxon>
        <taxon>Campylobacterota</taxon>
        <taxon>Epsilonproteobacteria</taxon>
        <taxon>Nautiliales</taxon>
        <taxon>Nautiliaceae</taxon>
        <taxon>Caminibacter</taxon>
    </lineage>
</organism>
<proteinExistence type="inferred from homology"/>
<name>A0ABX5V9B8_9BACT</name>
<accession>A0ABX5V9B8</accession>
<dbReference type="HAMAP" id="MF_00296">
    <property type="entry name" value="MetX_acyltransf"/>
    <property type="match status" value="1"/>
</dbReference>